<dbReference type="EC" id="3.2.1.-" evidence="11"/>
<comment type="caution">
    <text evidence="15">The sequence shown here is derived from an EMBL/GenBank/DDBJ whole genome shotgun (WGS) entry which is preliminary data.</text>
</comment>
<evidence type="ECO:0000256" key="10">
    <source>
        <dbReference type="ARBA" id="ARBA00023326"/>
    </source>
</evidence>
<protein>
    <recommendedName>
        <fullName evidence="11">Glucanase</fullName>
        <ecNumber evidence="11">3.2.1.-</ecNumber>
    </recommendedName>
</protein>
<keyword evidence="10 11" id="KW-0624">Polysaccharide degradation</keyword>
<evidence type="ECO:0000256" key="3">
    <source>
        <dbReference type="ARBA" id="ARBA00022729"/>
    </source>
</evidence>
<keyword evidence="16" id="KW-1185">Reference proteome</keyword>
<dbReference type="GO" id="GO:0005576">
    <property type="term" value="C:extracellular region"/>
    <property type="evidence" value="ECO:0007669"/>
    <property type="project" value="InterPro"/>
</dbReference>
<dbReference type="InterPro" id="IPR000254">
    <property type="entry name" value="CBD"/>
</dbReference>
<evidence type="ECO:0000256" key="8">
    <source>
        <dbReference type="ARBA" id="ARBA00023277"/>
    </source>
</evidence>
<name>A0AAN6RPY6_9PEZI</name>
<evidence type="ECO:0000256" key="7">
    <source>
        <dbReference type="ARBA" id="ARBA00023180"/>
    </source>
</evidence>
<sequence>MYRGSRANFLALFGLIVSAKAQNVCSLNAEGKPPITWQTCTSSGCTTNNAQLVIDANWRWTHSVSSATNCYTGNTWDASLCPNNAACATNCCLDGSGGYQSTYGVSTSGSAATLNFVTHGPYATNIGSRLYLMGANNQYEMFNLVGKEFTFDVDASTLGCGLNGALYFVSMDADGGMAKYPTNKAGAQYGTGYCDTQCAMDLKWINGQANVEGWVPSSNDKNSGVGGRGSCCNEIDIFEANKISNAYTLHPCDTTAQHMCSGTNCSGTYAANRYGGDCDPDGCDLNPYRNGATDFYGPGMIVDTNKPVTVVTQFLTDASGKLNDVVRYYVQNGMLIATPKATNIPGFTGNSMNEQYCPLELSTFGETNYFGQHGGFAKIQSGMEAGMVLVLSLWDDHYANMLWLDSTYPVGSTAPGSARGSCSTSSGVPSDVESQMPNAKVVYSNIKFGAINSTFTYTSVYGGGSTGSTSTKLSTSSTSTKASSTSTTLTTLTTSKISTTTSSSSSSSSSTVASSTTSATGPTQTHWGQCGGLTWTGPTACASPWTCQKQNDWYYQCL</sequence>
<dbReference type="InterPro" id="IPR037019">
    <property type="entry name" value="Glyco_hydro_7_sf"/>
</dbReference>
<feature type="compositionally biased region" description="Polar residues" evidence="12">
    <location>
        <begin position="420"/>
        <end position="434"/>
    </location>
</feature>
<dbReference type="AlphaFoldDB" id="A0AAN6RPY6"/>
<keyword evidence="5 11" id="KW-0136">Cellulose degradation</keyword>
<evidence type="ECO:0000256" key="2">
    <source>
        <dbReference type="ARBA" id="ARBA00006044"/>
    </source>
</evidence>
<gene>
    <name evidence="15" type="ORF">C8A05DRAFT_37288</name>
</gene>
<dbReference type="Gene3D" id="2.70.100.10">
    <property type="entry name" value="Glycoside hydrolase, family 7, domain"/>
    <property type="match status" value="1"/>
</dbReference>
<keyword evidence="7" id="KW-0325">Glycoprotein</keyword>
<evidence type="ECO:0000256" key="1">
    <source>
        <dbReference type="ARBA" id="ARBA00001641"/>
    </source>
</evidence>
<feature type="signal peptide" evidence="13">
    <location>
        <begin position="1"/>
        <end position="21"/>
    </location>
</feature>
<feature type="compositionally biased region" description="Low complexity" evidence="12">
    <location>
        <begin position="498"/>
        <end position="521"/>
    </location>
</feature>
<feature type="chain" id="PRO_5042966329" description="Glucanase" evidence="13">
    <location>
        <begin position="22"/>
        <end position="558"/>
    </location>
</feature>
<comment type="catalytic activity">
    <reaction evidence="1">
        <text>Hydrolysis of (1-&gt;4)-beta-D-glucosidic linkages in cellulose and cellotetraose, releasing cellobiose from the non-reducing ends of the chains.</text>
        <dbReference type="EC" id="3.2.1.91"/>
    </reaction>
</comment>
<evidence type="ECO:0000256" key="4">
    <source>
        <dbReference type="ARBA" id="ARBA00022801"/>
    </source>
</evidence>
<evidence type="ECO:0000256" key="13">
    <source>
        <dbReference type="SAM" id="SignalP"/>
    </source>
</evidence>
<evidence type="ECO:0000313" key="15">
    <source>
        <dbReference type="EMBL" id="KAK3899117.1"/>
    </source>
</evidence>
<comment type="similarity">
    <text evidence="2 11">Belongs to the glycosyl hydrolase 7 (cellulase C) family.</text>
</comment>
<dbReference type="SUPFAM" id="SSF49899">
    <property type="entry name" value="Concanavalin A-like lectins/glucanases"/>
    <property type="match status" value="1"/>
</dbReference>
<dbReference type="PROSITE" id="PS51164">
    <property type="entry name" value="CBM1_2"/>
    <property type="match status" value="1"/>
</dbReference>
<dbReference type="InterPro" id="IPR013320">
    <property type="entry name" value="ConA-like_dom_sf"/>
</dbReference>
<dbReference type="Pfam" id="PF00734">
    <property type="entry name" value="CBM_1"/>
    <property type="match status" value="1"/>
</dbReference>
<evidence type="ECO:0000256" key="11">
    <source>
        <dbReference type="RuleBase" id="RU361164"/>
    </source>
</evidence>
<dbReference type="EMBL" id="MU855831">
    <property type="protein sequence ID" value="KAK3899117.1"/>
    <property type="molecule type" value="Genomic_DNA"/>
</dbReference>
<dbReference type="InterPro" id="IPR035971">
    <property type="entry name" value="CBD_sf"/>
</dbReference>
<feature type="region of interest" description="Disordered" evidence="12">
    <location>
        <begin position="498"/>
        <end position="524"/>
    </location>
</feature>
<evidence type="ECO:0000256" key="5">
    <source>
        <dbReference type="ARBA" id="ARBA00023001"/>
    </source>
</evidence>
<feature type="domain" description="CBM1" evidence="14">
    <location>
        <begin position="522"/>
        <end position="558"/>
    </location>
</feature>
<evidence type="ECO:0000256" key="6">
    <source>
        <dbReference type="ARBA" id="ARBA00023157"/>
    </source>
</evidence>
<dbReference type="PRINTS" id="PR00734">
    <property type="entry name" value="GLHYDRLASE7"/>
</dbReference>
<dbReference type="PANTHER" id="PTHR33753">
    <property type="entry name" value="1,4-BETA-D-GLUCAN CELLOBIOHYDROLASE B"/>
    <property type="match status" value="1"/>
</dbReference>
<dbReference type="GO" id="GO:0016162">
    <property type="term" value="F:cellulose 1,4-beta-cellobiosidase activity"/>
    <property type="evidence" value="ECO:0007669"/>
    <property type="project" value="UniProtKB-EC"/>
</dbReference>
<accession>A0AAN6RPY6</accession>
<dbReference type="InterPro" id="IPR001722">
    <property type="entry name" value="Glyco_hydro_7"/>
</dbReference>
<reference evidence="15" key="2">
    <citation type="submission" date="2023-05" db="EMBL/GenBank/DDBJ databases">
        <authorList>
            <consortium name="Lawrence Berkeley National Laboratory"/>
            <person name="Steindorff A."/>
            <person name="Hensen N."/>
            <person name="Bonometti L."/>
            <person name="Westerberg I."/>
            <person name="Brannstrom I.O."/>
            <person name="Guillou S."/>
            <person name="Cros-Aarteil S."/>
            <person name="Calhoun S."/>
            <person name="Haridas S."/>
            <person name="Kuo A."/>
            <person name="Mondo S."/>
            <person name="Pangilinan J."/>
            <person name="Riley R."/>
            <person name="Labutti K."/>
            <person name="Andreopoulos B."/>
            <person name="Lipzen A."/>
            <person name="Chen C."/>
            <person name="Yanf M."/>
            <person name="Daum C."/>
            <person name="Ng V."/>
            <person name="Clum A."/>
            <person name="Ohm R."/>
            <person name="Martin F."/>
            <person name="Silar P."/>
            <person name="Natvig D."/>
            <person name="Lalanne C."/>
            <person name="Gautier V."/>
            <person name="Ament-Velasquez S.L."/>
            <person name="Kruys A."/>
            <person name="Hutchinson M.I."/>
            <person name="Powell A.J."/>
            <person name="Barry K."/>
            <person name="Miller A.N."/>
            <person name="Grigoriev I.V."/>
            <person name="Debuchy R."/>
            <person name="Gladieux P."/>
            <person name="Thoren M.H."/>
            <person name="Johannesson H."/>
        </authorList>
    </citation>
    <scope>NUCLEOTIDE SEQUENCE</scope>
    <source>
        <strain evidence="15">CBS 103.79</strain>
    </source>
</reference>
<evidence type="ECO:0000259" key="14">
    <source>
        <dbReference type="PROSITE" id="PS51164"/>
    </source>
</evidence>
<keyword evidence="8" id="KW-0119">Carbohydrate metabolism</keyword>
<keyword evidence="9 11" id="KW-0326">Glycosidase</keyword>
<feature type="region of interest" description="Disordered" evidence="12">
    <location>
        <begin position="415"/>
        <end position="434"/>
    </location>
</feature>
<evidence type="ECO:0000256" key="12">
    <source>
        <dbReference type="SAM" id="MobiDB-lite"/>
    </source>
</evidence>
<evidence type="ECO:0000313" key="16">
    <source>
        <dbReference type="Proteomes" id="UP001303889"/>
    </source>
</evidence>
<dbReference type="Pfam" id="PF00840">
    <property type="entry name" value="Glyco_hydro_7"/>
    <property type="match status" value="1"/>
</dbReference>
<keyword evidence="3 13" id="KW-0732">Signal</keyword>
<dbReference type="SMART" id="SM00236">
    <property type="entry name" value="fCBD"/>
    <property type="match status" value="1"/>
</dbReference>
<evidence type="ECO:0000256" key="9">
    <source>
        <dbReference type="ARBA" id="ARBA00023295"/>
    </source>
</evidence>
<dbReference type="SUPFAM" id="SSF57180">
    <property type="entry name" value="Cellulose-binding domain"/>
    <property type="match status" value="1"/>
</dbReference>
<organism evidence="15 16">
    <name type="scientific">Staphylotrichum tortipilum</name>
    <dbReference type="NCBI Taxonomy" id="2831512"/>
    <lineage>
        <taxon>Eukaryota</taxon>
        <taxon>Fungi</taxon>
        <taxon>Dikarya</taxon>
        <taxon>Ascomycota</taxon>
        <taxon>Pezizomycotina</taxon>
        <taxon>Sordariomycetes</taxon>
        <taxon>Sordariomycetidae</taxon>
        <taxon>Sordariales</taxon>
        <taxon>Chaetomiaceae</taxon>
        <taxon>Staphylotrichum</taxon>
    </lineage>
</organism>
<dbReference type="FunFam" id="2.70.100.10:FF:000001">
    <property type="entry name" value="Glucanase"/>
    <property type="match status" value="1"/>
</dbReference>
<keyword evidence="4 11" id="KW-0378">Hydrolase</keyword>
<keyword evidence="6" id="KW-1015">Disulfide bond</keyword>
<dbReference type="PANTHER" id="PTHR33753:SF2">
    <property type="entry name" value="GLYCOSIDE HYDROLASE FAMILY 7 PROTEIN"/>
    <property type="match status" value="1"/>
</dbReference>
<dbReference type="PROSITE" id="PS00562">
    <property type="entry name" value="CBM1_1"/>
    <property type="match status" value="1"/>
</dbReference>
<dbReference type="GO" id="GO:0030245">
    <property type="term" value="P:cellulose catabolic process"/>
    <property type="evidence" value="ECO:0007669"/>
    <property type="project" value="UniProtKB-KW"/>
</dbReference>
<reference evidence="15" key="1">
    <citation type="journal article" date="2023" name="Mol. Phylogenet. Evol.">
        <title>Genome-scale phylogeny and comparative genomics of the fungal order Sordariales.</title>
        <authorList>
            <person name="Hensen N."/>
            <person name="Bonometti L."/>
            <person name="Westerberg I."/>
            <person name="Brannstrom I.O."/>
            <person name="Guillou S."/>
            <person name="Cros-Aarteil S."/>
            <person name="Calhoun S."/>
            <person name="Haridas S."/>
            <person name="Kuo A."/>
            <person name="Mondo S."/>
            <person name="Pangilinan J."/>
            <person name="Riley R."/>
            <person name="LaButti K."/>
            <person name="Andreopoulos B."/>
            <person name="Lipzen A."/>
            <person name="Chen C."/>
            <person name="Yan M."/>
            <person name="Daum C."/>
            <person name="Ng V."/>
            <person name="Clum A."/>
            <person name="Steindorff A."/>
            <person name="Ohm R.A."/>
            <person name="Martin F."/>
            <person name="Silar P."/>
            <person name="Natvig D.O."/>
            <person name="Lalanne C."/>
            <person name="Gautier V."/>
            <person name="Ament-Velasquez S.L."/>
            <person name="Kruys A."/>
            <person name="Hutchinson M.I."/>
            <person name="Powell A.J."/>
            <person name="Barry K."/>
            <person name="Miller A.N."/>
            <person name="Grigoriev I.V."/>
            <person name="Debuchy R."/>
            <person name="Gladieux P."/>
            <person name="Hiltunen Thoren M."/>
            <person name="Johannesson H."/>
        </authorList>
    </citation>
    <scope>NUCLEOTIDE SEQUENCE</scope>
    <source>
        <strain evidence="15">CBS 103.79</strain>
    </source>
</reference>
<proteinExistence type="inferred from homology"/>
<dbReference type="Proteomes" id="UP001303889">
    <property type="component" value="Unassembled WGS sequence"/>
</dbReference>
<dbReference type="CDD" id="cd07999">
    <property type="entry name" value="GH7_CBH_EG"/>
    <property type="match status" value="1"/>
</dbReference>
<dbReference type="GO" id="GO:0030248">
    <property type="term" value="F:cellulose binding"/>
    <property type="evidence" value="ECO:0007669"/>
    <property type="project" value="InterPro"/>
</dbReference>